<keyword evidence="2" id="KW-1185">Reference proteome</keyword>
<protein>
    <recommendedName>
        <fullName evidence="3">F-box domain-containing protein</fullName>
    </recommendedName>
</protein>
<accession>A0A4Y7SMH3</accession>
<organism evidence="1 2">
    <name type="scientific">Coprinellus micaceus</name>
    <name type="common">Glistening ink-cap mushroom</name>
    <name type="synonym">Coprinus micaceus</name>
    <dbReference type="NCBI Taxonomy" id="71717"/>
    <lineage>
        <taxon>Eukaryota</taxon>
        <taxon>Fungi</taxon>
        <taxon>Dikarya</taxon>
        <taxon>Basidiomycota</taxon>
        <taxon>Agaricomycotina</taxon>
        <taxon>Agaricomycetes</taxon>
        <taxon>Agaricomycetidae</taxon>
        <taxon>Agaricales</taxon>
        <taxon>Agaricineae</taxon>
        <taxon>Psathyrellaceae</taxon>
        <taxon>Coprinellus</taxon>
    </lineage>
</organism>
<dbReference type="Proteomes" id="UP000298030">
    <property type="component" value="Unassembled WGS sequence"/>
</dbReference>
<evidence type="ECO:0008006" key="3">
    <source>
        <dbReference type="Google" id="ProtNLM"/>
    </source>
</evidence>
<dbReference type="InterPro" id="IPR032675">
    <property type="entry name" value="LRR_dom_sf"/>
</dbReference>
<feature type="non-terminal residue" evidence="1">
    <location>
        <position position="327"/>
    </location>
</feature>
<proteinExistence type="predicted"/>
<evidence type="ECO:0000313" key="2">
    <source>
        <dbReference type="Proteomes" id="UP000298030"/>
    </source>
</evidence>
<evidence type="ECO:0000313" key="1">
    <source>
        <dbReference type="EMBL" id="TEB22962.1"/>
    </source>
</evidence>
<gene>
    <name evidence="1" type="ORF">FA13DRAFT_1740458</name>
</gene>
<reference evidence="1 2" key="1">
    <citation type="journal article" date="2019" name="Nat. Ecol. Evol.">
        <title>Megaphylogeny resolves global patterns of mushroom evolution.</title>
        <authorList>
            <person name="Varga T."/>
            <person name="Krizsan K."/>
            <person name="Foldi C."/>
            <person name="Dima B."/>
            <person name="Sanchez-Garcia M."/>
            <person name="Sanchez-Ramirez S."/>
            <person name="Szollosi G.J."/>
            <person name="Szarkandi J.G."/>
            <person name="Papp V."/>
            <person name="Albert L."/>
            <person name="Andreopoulos W."/>
            <person name="Angelini C."/>
            <person name="Antonin V."/>
            <person name="Barry K.W."/>
            <person name="Bougher N.L."/>
            <person name="Buchanan P."/>
            <person name="Buyck B."/>
            <person name="Bense V."/>
            <person name="Catcheside P."/>
            <person name="Chovatia M."/>
            <person name="Cooper J."/>
            <person name="Damon W."/>
            <person name="Desjardin D."/>
            <person name="Finy P."/>
            <person name="Geml J."/>
            <person name="Haridas S."/>
            <person name="Hughes K."/>
            <person name="Justo A."/>
            <person name="Karasinski D."/>
            <person name="Kautmanova I."/>
            <person name="Kiss B."/>
            <person name="Kocsube S."/>
            <person name="Kotiranta H."/>
            <person name="LaButti K.M."/>
            <person name="Lechner B.E."/>
            <person name="Liimatainen K."/>
            <person name="Lipzen A."/>
            <person name="Lukacs Z."/>
            <person name="Mihaltcheva S."/>
            <person name="Morgado L.N."/>
            <person name="Niskanen T."/>
            <person name="Noordeloos M.E."/>
            <person name="Ohm R.A."/>
            <person name="Ortiz-Santana B."/>
            <person name="Ovrebo C."/>
            <person name="Racz N."/>
            <person name="Riley R."/>
            <person name="Savchenko A."/>
            <person name="Shiryaev A."/>
            <person name="Soop K."/>
            <person name="Spirin V."/>
            <person name="Szebenyi C."/>
            <person name="Tomsovsky M."/>
            <person name="Tulloss R.E."/>
            <person name="Uehling J."/>
            <person name="Grigoriev I.V."/>
            <person name="Vagvolgyi C."/>
            <person name="Papp T."/>
            <person name="Martin F.M."/>
            <person name="Miettinen O."/>
            <person name="Hibbett D.S."/>
            <person name="Nagy L.G."/>
        </authorList>
    </citation>
    <scope>NUCLEOTIDE SEQUENCE [LARGE SCALE GENOMIC DNA]</scope>
    <source>
        <strain evidence="1 2">FP101781</strain>
    </source>
</reference>
<name>A0A4Y7SMH3_COPMI</name>
<sequence length="327" mass="36524">MAQSLKLTPYRAWIYKAPGLIPFRSSPPIKSLELELTNIRIHHMSGERTNTLFIPPAVASGLSHIVIALPAHRRCPDYVTNFLAQCANLESLTIAYARTGNRGDHDPSQHIPTTTFLKLHTLALWGLQPQILPTALHSLRTPALTHLTIRTGGYPSLKDLYSPAPRVIMDSIQSLGVLSPATSLLQSLTLWAEEDVIVRMGSEELSTILNSLPSLKHLSLNAIHFDAEEFLGASRSSPAFAPALEHLDLQRLDSEFQLQHILQFLKDRAVGTRRWTWVRVSEVGGFYQADALSWSPRRRIGRSIYYFPASPRASCTTRRGDIQNLLL</sequence>
<comment type="caution">
    <text evidence="1">The sequence shown here is derived from an EMBL/GenBank/DDBJ whole genome shotgun (WGS) entry which is preliminary data.</text>
</comment>
<dbReference type="SUPFAM" id="SSF52047">
    <property type="entry name" value="RNI-like"/>
    <property type="match status" value="1"/>
</dbReference>
<dbReference type="Gene3D" id="3.80.10.10">
    <property type="entry name" value="Ribonuclease Inhibitor"/>
    <property type="match status" value="1"/>
</dbReference>
<dbReference type="EMBL" id="QPFP01000083">
    <property type="protein sequence ID" value="TEB22962.1"/>
    <property type="molecule type" value="Genomic_DNA"/>
</dbReference>
<dbReference type="AlphaFoldDB" id="A0A4Y7SMH3"/>